<gene>
    <name evidence="5" type="ORF">Q9L42_013655</name>
</gene>
<name>A0AAU7NR22_9GAMM</name>
<evidence type="ECO:0000256" key="1">
    <source>
        <dbReference type="ARBA" id="ARBA00009716"/>
    </source>
</evidence>
<dbReference type="CDD" id="cd02808">
    <property type="entry name" value="GltS_FMN"/>
    <property type="match status" value="1"/>
</dbReference>
<dbReference type="GO" id="GO:0015930">
    <property type="term" value="F:glutamate synthase activity"/>
    <property type="evidence" value="ECO:0007669"/>
    <property type="project" value="InterPro"/>
</dbReference>
<keyword evidence="3" id="KW-0812">Transmembrane</keyword>
<dbReference type="Proteomes" id="UP001225378">
    <property type="component" value="Chromosome"/>
</dbReference>
<comment type="similarity">
    <text evidence="1 2">Belongs to the glutamate synthase family.</text>
</comment>
<dbReference type="KEGG" id="mech:Q9L42_013655"/>
<evidence type="ECO:0000313" key="5">
    <source>
        <dbReference type="EMBL" id="XBS19407.1"/>
    </source>
</evidence>
<dbReference type="AlphaFoldDB" id="A0AAU7NR22"/>
<dbReference type="EMBL" id="CP157743">
    <property type="protein sequence ID" value="XBS19407.1"/>
    <property type="molecule type" value="Genomic_DNA"/>
</dbReference>
<accession>A0AAU7NR22</accession>
<reference evidence="5 6" key="1">
    <citation type="journal article" date="2024" name="Microbiology">
        <title>Methylomarinum rosea sp. nov., a novel halophilic methanotrophic bacterium from the hypersaline Lake Elton.</title>
        <authorList>
            <person name="Suleimanov R.Z."/>
            <person name="Oshkin I.Y."/>
            <person name="Danilova O.V."/>
            <person name="Suzina N.E."/>
            <person name="Dedysh S.N."/>
        </authorList>
    </citation>
    <scope>NUCLEOTIDE SEQUENCE [LARGE SCALE GENOMIC DNA]</scope>
    <source>
        <strain evidence="5 6">Ch1-1</strain>
    </source>
</reference>
<protein>
    <submittedName>
        <fullName evidence="5">FMN-binding glutamate synthase family protein</fullName>
        <ecNumber evidence="5">1.4.-.-</ecNumber>
    </submittedName>
</protein>
<dbReference type="PIRSF" id="PIRSF006429">
    <property type="entry name" value="GOGAT_lg_2"/>
    <property type="match status" value="1"/>
</dbReference>
<dbReference type="PANTHER" id="PTHR43819">
    <property type="entry name" value="ARCHAEAL-TYPE GLUTAMATE SYNTHASE [NADPH]"/>
    <property type="match status" value="1"/>
</dbReference>
<feature type="domain" description="Glutamate synthase" evidence="4">
    <location>
        <begin position="153"/>
        <end position="470"/>
    </location>
</feature>
<dbReference type="Gene3D" id="3.20.20.70">
    <property type="entry name" value="Aldolase class I"/>
    <property type="match status" value="1"/>
</dbReference>
<keyword evidence="5" id="KW-0560">Oxidoreductase</keyword>
<keyword evidence="3" id="KW-1133">Transmembrane helix</keyword>
<evidence type="ECO:0000256" key="2">
    <source>
        <dbReference type="PIRNR" id="PIRNR006429"/>
    </source>
</evidence>
<keyword evidence="3" id="KW-0472">Membrane</keyword>
<sequence length="526" mass="57771">MRLQFIFVSLCLLLAIALFSYYWRSLLWTLAIVLPVVFLGLYDMLQRRHSLLRNYPVIGRARRMMESLRPMVQQYFIEPDTEGAPINRVFRSVVYQRAKCELDTVPYGTKFDVYRVGYEWIGHSLAAQNLAEIEKDLRVTVGGRFCKQPYSASILNISAMSFGALSRNAIMALNGGAALGDFAHNTGEGGLSDHHLQPGGDLIWQIGTAYFGCRNALGLFDESLFAEKAAHPQVKMIEIKLSQGAKPGHGGVLPACKNTPEIAAIRGVEAYKQVNSPAVHSAFSSPLELMAFIRKLRDLSDGKPVGFKLSIGRRSEFIALCKAMLETGITPDFITVDGGEGGTGAAPLEYTNSVGMPLLDALAFVSDCLVGFGLKPEIKIIASGKVFTGFHLVKRLALGADLCNSARGMMLALGCIQSLQCNKDTCPTGIATQNKALMKGLVVTDKKRRVANFQRETVISAAEIIAAAGLRHTQELNRSHIFRRVSATEIKRYADIYPSLIEGCLLSDDLSDAYREDMRLANSNRY</sequence>
<keyword evidence="6" id="KW-1185">Reference proteome</keyword>
<dbReference type="Pfam" id="PF01645">
    <property type="entry name" value="Glu_synthase"/>
    <property type="match status" value="1"/>
</dbReference>
<dbReference type="InterPro" id="IPR002932">
    <property type="entry name" value="Glu_synthdom"/>
</dbReference>
<feature type="transmembrane region" description="Helical" evidence="3">
    <location>
        <begin position="27"/>
        <end position="45"/>
    </location>
</feature>
<dbReference type="EC" id="1.4.-.-" evidence="5"/>
<dbReference type="PANTHER" id="PTHR43819:SF1">
    <property type="entry name" value="ARCHAEAL-TYPE GLUTAMATE SYNTHASE [NADPH]"/>
    <property type="match status" value="1"/>
</dbReference>
<dbReference type="GO" id="GO:0006537">
    <property type="term" value="P:glutamate biosynthetic process"/>
    <property type="evidence" value="ECO:0007669"/>
    <property type="project" value="InterPro"/>
</dbReference>
<organism evidence="5 6">
    <name type="scientific">Methylomarinum roseum</name>
    <dbReference type="NCBI Taxonomy" id="3067653"/>
    <lineage>
        <taxon>Bacteria</taxon>
        <taxon>Pseudomonadati</taxon>
        <taxon>Pseudomonadota</taxon>
        <taxon>Gammaproteobacteria</taxon>
        <taxon>Methylococcales</taxon>
        <taxon>Methylococcaceae</taxon>
        <taxon>Methylomarinum</taxon>
    </lineage>
</organism>
<proteinExistence type="inferred from homology"/>
<evidence type="ECO:0000259" key="4">
    <source>
        <dbReference type="Pfam" id="PF01645"/>
    </source>
</evidence>
<dbReference type="PIRSF" id="PIRSF500060">
    <property type="entry name" value="UCP500060"/>
    <property type="match status" value="1"/>
</dbReference>
<dbReference type="InterPro" id="IPR024188">
    <property type="entry name" value="GltB"/>
</dbReference>
<evidence type="ECO:0000313" key="6">
    <source>
        <dbReference type="Proteomes" id="UP001225378"/>
    </source>
</evidence>
<dbReference type="InterPro" id="IPR013785">
    <property type="entry name" value="Aldolase_TIM"/>
</dbReference>
<dbReference type="SUPFAM" id="SSF51395">
    <property type="entry name" value="FMN-linked oxidoreductases"/>
    <property type="match status" value="1"/>
</dbReference>
<evidence type="ECO:0000256" key="3">
    <source>
        <dbReference type="SAM" id="Phobius"/>
    </source>
</evidence>
<dbReference type="InterPro" id="IPR027283">
    <property type="entry name" value="YerD"/>
</dbReference>
<dbReference type="RefSeq" id="WP_305907850.1">
    <property type="nucleotide sequence ID" value="NZ_CP157743.1"/>
</dbReference>